<evidence type="ECO:0000313" key="7">
    <source>
        <dbReference type="EMBL" id="MFC3853529.1"/>
    </source>
</evidence>
<evidence type="ECO:0000256" key="2">
    <source>
        <dbReference type="ARBA" id="ARBA00022490"/>
    </source>
</evidence>
<sequence length="132" mass="14860">MKISAAAQASGLTAKTIRYYESIGLLDSHRLDNGYRDYTDRDIQSLRFLSRARSLGFSLEDCRSLLELQKNPQRASAAVKSVAEHRLAHIEEQMRDLVQMRETLVSWVAQCPGDDSAHCAILDHLSEPDRGD</sequence>
<dbReference type="RefSeq" id="WP_380696768.1">
    <property type="nucleotide sequence ID" value="NZ_JBHRYR010000003.1"/>
</dbReference>
<gene>
    <name evidence="7" type="primary">cueR</name>
    <name evidence="7" type="ORF">ACFOOG_11850</name>
</gene>
<keyword evidence="5" id="KW-0804">Transcription</keyword>
<dbReference type="InterPro" id="IPR047057">
    <property type="entry name" value="MerR_fam"/>
</dbReference>
<evidence type="ECO:0000256" key="1">
    <source>
        <dbReference type="ARBA" id="ARBA00004496"/>
    </source>
</evidence>
<name>A0ABV7ZYB9_9GAMM</name>
<keyword evidence="2" id="KW-0963">Cytoplasm</keyword>
<dbReference type="Pfam" id="PF09278">
    <property type="entry name" value="MerR-DNA-bind"/>
    <property type="match status" value="1"/>
</dbReference>
<dbReference type="PROSITE" id="PS50937">
    <property type="entry name" value="HTH_MERR_2"/>
    <property type="match status" value="1"/>
</dbReference>
<dbReference type="InterPro" id="IPR015358">
    <property type="entry name" value="Tscrpt_reg_MerR_DNA-bd"/>
</dbReference>
<dbReference type="Gene3D" id="1.10.1660.10">
    <property type="match status" value="1"/>
</dbReference>
<evidence type="ECO:0000259" key="6">
    <source>
        <dbReference type="PROSITE" id="PS50937"/>
    </source>
</evidence>
<evidence type="ECO:0000256" key="4">
    <source>
        <dbReference type="ARBA" id="ARBA00023125"/>
    </source>
</evidence>
<dbReference type="Pfam" id="PF00376">
    <property type="entry name" value="MerR"/>
    <property type="match status" value="1"/>
</dbReference>
<dbReference type="InterPro" id="IPR009061">
    <property type="entry name" value="DNA-bd_dom_put_sf"/>
</dbReference>
<accession>A0ABV7ZYB9</accession>
<dbReference type="PRINTS" id="PR00040">
    <property type="entry name" value="HTHMERR"/>
</dbReference>
<protein>
    <submittedName>
        <fullName evidence="7">Cu(I)-responsive transcriptional regulator</fullName>
    </submittedName>
</protein>
<dbReference type="PANTHER" id="PTHR30204:SF94">
    <property type="entry name" value="HEAVY METAL-DEPENDENT TRANSCRIPTIONAL REGULATOR HI_0293-RELATED"/>
    <property type="match status" value="1"/>
</dbReference>
<feature type="domain" description="HTH merR-type" evidence="6">
    <location>
        <begin position="1"/>
        <end position="68"/>
    </location>
</feature>
<dbReference type="SMART" id="SM00422">
    <property type="entry name" value="HTH_MERR"/>
    <property type="match status" value="1"/>
</dbReference>
<comment type="subcellular location">
    <subcellularLocation>
        <location evidence="1">Cytoplasm</location>
    </subcellularLocation>
</comment>
<dbReference type="InterPro" id="IPR011789">
    <property type="entry name" value="CueR"/>
</dbReference>
<reference evidence="8" key="1">
    <citation type="journal article" date="2019" name="Int. J. Syst. Evol. Microbiol.">
        <title>The Global Catalogue of Microorganisms (GCM) 10K type strain sequencing project: providing services to taxonomists for standard genome sequencing and annotation.</title>
        <authorList>
            <consortium name="The Broad Institute Genomics Platform"/>
            <consortium name="The Broad Institute Genome Sequencing Center for Infectious Disease"/>
            <person name="Wu L."/>
            <person name="Ma J."/>
        </authorList>
    </citation>
    <scope>NUCLEOTIDE SEQUENCE [LARGE SCALE GENOMIC DNA]</scope>
    <source>
        <strain evidence="8">IBRC 10765</strain>
    </source>
</reference>
<proteinExistence type="predicted"/>
<dbReference type="SUPFAM" id="SSF46955">
    <property type="entry name" value="Putative DNA-binding domain"/>
    <property type="match status" value="1"/>
</dbReference>
<organism evidence="7 8">
    <name type="scientific">Saccharospirillum mangrovi</name>
    <dbReference type="NCBI Taxonomy" id="2161747"/>
    <lineage>
        <taxon>Bacteria</taxon>
        <taxon>Pseudomonadati</taxon>
        <taxon>Pseudomonadota</taxon>
        <taxon>Gammaproteobacteria</taxon>
        <taxon>Oceanospirillales</taxon>
        <taxon>Saccharospirillaceae</taxon>
        <taxon>Saccharospirillum</taxon>
    </lineage>
</organism>
<dbReference type="PANTHER" id="PTHR30204">
    <property type="entry name" value="REDOX-CYCLING DRUG-SENSING TRANSCRIPTIONAL ACTIVATOR SOXR"/>
    <property type="match status" value="1"/>
</dbReference>
<evidence type="ECO:0000256" key="5">
    <source>
        <dbReference type="ARBA" id="ARBA00023163"/>
    </source>
</evidence>
<keyword evidence="8" id="KW-1185">Reference proteome</keyword>
<dbReference type="NCBIfam" id="TIGR02044">
    <property type="entry name" value="CueR"/>
    <property type="match status" value="1"/>
</dbReference>
<dbReference type="InterPro" id="IPR000551">
    <property type="entry name" value="MerR-type_HTH_dom"/>
</dbReference>
<evidence type="ECO:0000313" key="8">
    <source>
        <dbReference type="Proteomes" id="UP001595617"/>
    </source>
</evidence>
<keyword evidence="3" id="KW-0805">Transcription regulation</keyword>
<dbReference type="PROSITE" id="PS00552">
    <property type="entry name" value="HTH_MERR_1"/>
    <property type="match status" value="1"/>
</dbReference>
<evidence type="ECO:0000256" key="3">
    <source>
        <dbReference type="ARBA" id="ARBA00023015"/>
    </source>
</evidence>
<dbReference type="Proteomes" id="UP001595617">
    <property type="component" value="Unassembled WGS sequence"/>
</dbReference>
<dbReference type="EMBL" id="JBHRYR010000003">
    <property type="protein sequence ID" value="MFC3853529.1"/>
    <property type="molecule type" value="Genomic_DNA"/>
</dbReference>
<keyword evidence="4" id="KW-0238">DNA-binding</keyword>
<comment type="caution">
    <text evidence="7">The sequence shown here is derived from an EMBL/GenBank/DDBJ whole genome shotgun (WGS) entry which is preliminary data.</text>
</comment>